<feature type="transmembrane region" description="Helical" evidence="9">
    <location>
        <begin position="531"/>
        <end position="553"/>
    </location>
</feature>
<evidence type="ECO:0000256" key="1">
    <source>
        <dbReference type="ARBA" id="ARBA00022448"/>
    </source>
</evidence>
<feature type="transmembrane region" description="Helical" evidence="9">
    <location>
        <begin position="290"/>
        <end position="310"/>
    </location>
</feature>
<comment type="similarity">
    <text evidence="9">Belongs to the KdpA family.</text>
</comment>
<keyword evidence="1 9" id="KW-0813">Transport</keyword>
<comment type="caution">
    <text evidence="10">The sequence shown here is derived from an EMBL/GenBank/DDBJ whole genome shotgun (WGS) entry which is preliminary data.</text>
</comment>
<keyword evidence="3 9" id="KW-0633">Potassium transport</keyword>
<sequence>MFQILITLLIYMVLVIPIGIYLYHVATKQRTFADPVFDRIDGMIYRICRINREDMHWKTYALNLLMTNAVMILIGYLVLRLQGLLFLNPNGIASMEESLSFNTIISFMTNTNLQHYSGESGLSYLSQTAVIIFMMFTSAATGYAACMAFCRGMAGRPMGNFYEDMVRNTTRILIPLSFIAGMLLIWQGTPQNFHANFTVSTLEGKWQDIAAGPIAALEAIKHVGTNGGGFLGANSSTPLENPTIISNLVELYSMMILPGACVIAFGNMIADKRKKEGKKSLFGRQGRTVFAAMAIIFLIGVAVCFAAESAGNPVLAGIGLNQDMGSYEGKEVRFGIAQSALFTTTTTSFTTGTVNNMHDSLTPLGGLVPLLHMMLNCVFGGKGVGLMNMVMYVILAVFICGLMIGRTPEYLGKKIEGKEMKLVAVCLIIHPLLILGFSALAVSTAGGLAGITNPGFHGLSQVLYEYSSSAANNGSGFEGLADNSVFWNLTTGIAMYFGRFPAIILQLAIAGSIFAKRRVNETVGTLRTDNVVFTLILVFVVYIFAALTFFPALALGPVAEHLTIWFPGLS</sequence>
<feature type="transmembrane region" description="Helical" evidence="9">
    <location>
        <begin position="60"/>
        <end position="79"/>
    </location>
</feature>
<evidence type="ECO:0000313" key="10">
    <source>
        <dbReference type="EMBL" id="MCK0086191.1"/>
    </source>
</evidence>
<evidence type="ECO:0000256" key="9">
    <source>
        <dbReference type="HAMAP-Rule" id="MF_00275"/>
    </source>
</evidence>
<feature type="transmembrane region" description="Helical" evidence="9">
    <location>
        <begin position="171"/>
        <end position="189"/>
    </location>
</feature>
<dbReference type="PANTHER" id="PTHR30607:SF2">
    <property type="entry name" value="POTASSIUM-TRANSPORTING ATPASE POTASSIUM-BINDING SUBUNIT"/>
    <property type="match status" value="1"/>
</dbReference>
<dbReference type="Pfam" id="PF03814">
    <property type="entry name" value="KdpA"/>
    <property type="match status" value="1"/>
</dbReference>
<feature type="transmembrane region" description="Helical" evidence="9">
    <location>
        <begin position="425"/>
        <end position="451"/>
    </location>
</feature>
<feature type="transmembrane region" description="Helical" evidence="9">
    <location>
        <begin position="251"/>
        <end position="270"/>
    </location>
</feature>
<dbReference type="RefSeq" id="WP_004461930.1">
    <property type="nucleotide sequence ID" value="NZ_CP125623.1"/>
</dbReference>
<keyword evidence="7 9" id="KW-0406">Ion transport</keyword>
<evidence type="ECO:0000256" key="3">
    <source>
        <dbReference type="ARBA" id="ARBA00022538"/>
    </source>
</evidence>
<keyword evidence="4 9" id="KW-0812">Transmembrane</keyword>
<dbReference type="InterPro" id="IPR004623">
    <property type="entry name" value="KdpA"/>
</dbReference>
<keyword evidence="5 9" id="KW-0630">Potassium</keyword>
<keyword evidence="6 9" id="KW-1133">Transmembrane helix</keyword>
<dbReference type="EMBL" id="JAINVB010000001">
    <property type="protein sequence ID" value="MCK0086191.1"/>
    <property type="molecule type" value="Genomic_DNA"/>
</dbReference>
<evidence type="ECO:0000256" key="8">
    <source>
        <dbReference type="ARBA" id="ARBA00023136"/>
    </source>
</evidence>
<feature type="transmembrane region" description="Helical" evidence="9">
    <location>
        <begin position="485"/>
        <end position="510"/>
    </location>
</feature>
<protein>
    <recommendedName>
        <fullName evidence="9">Potassium-transporting ATPase potassium-binding subunit</fullName>
    </recommendedName>
    <alternativeName>
        <fullName evidence="9">ATP phosphohydrolase [potassium-transporting] A chain</fullName>
    </alternativeName>
    <alternativeName>
        <fullName evidence="9">Potassium-binding and translocating subunit A</fullName>
    </alternativeName>
    <alternativeName>
        <fullName evidence="9">Potassium-translocating ATPase A chain</fullName>
    </alternativeName>
</protein>
<evidence type="ECO:0000256" key="2">
    <source>
        <dbReference type="ARBA" id="ARBA00022475"/>
    </source>
</evidence>
<dbReference type="Proteomes" id="UP001203136">
    <property type="component" value="Unassembled WGS sequence"/>
</dbReference>
<dbReference type="HAMAP" id="MF_00275">
    <property type="entry name" value="KdpA"/>
    <property type="match status" value="1"/>
</dbReference>
<evidence type="ECO:0000256" key="4">
    <source>
        <dbReference type="ARBA" id="ARBA00022692"/>
    </source>
</evidence>
<dbReference type="GO" id="GO:0030955">
    <property type="term" value="F:potassium ion binding"/>
    <property type="evidence" value="ECO:0007669"/>
    <property type="project" value="UniProtKB-UniRule"/>
</dbReference>
<keyword evidence="2 9" id="KW-1003">Cell membrane</keyword>
<feature type="transmembrane region" description="Helical" evidence="9">
    <location>
        <begin position="383"/>
        <end position="404"/>
    </location>
</feature>
<evidence type="ECO:0000256" key="6">
    <source>
        <dbReference type="ARBA" id="ARBA00022989"/>
    </source>
</evidence>
<reference evidence="10" key="1">
    <citation type="journal article" date="2022" name="Cell Host Microbe">
        <title>Colonization of the live biotherapeutic product VE303 and modulation of the microbiota and metabolites in healthy volunteers.</title>
        <authorList>
            <person name="Dsouza M."/>
            <person name="Menon R."/>
            <person name="Crossette E."/>
            <person name="Bhattarai S.K."/>
            <person name="Schneider J."/>
            <person name="Kim Y.G."/>
            <person name="Reddy S."/>
            <person name="Caballero S."/>
            <person name="Felix C."/>
            <person name="Cornacchione L."/>
            <person name="Hendrickson J."/>
            <person name="Watson A.R."/>
            <person name="Minot S.S."/>
            <person name="Greenfield N."/>
            <person name="Schopf L."/>
            <person name="Szabady R."/>
            <person name="Patarroyo J."/>
            <person name="Smith W."/>
            <person name="Harrison P."/>
            <person name="Kuijper E.J."/>
            <person name="Kelly C.P."/>
            <person name="Olle B."/>
            <person name="Bobilev D."/>
            <person name="Silber J.L."/>
            <person name="Bucci V."/>
            <person name="Roberts B."/>
            <person name="Faith J."/>
            <person name="Norman J.M."/>
        </authorList>
    </citation>
    <scope>NUCLEOTIDE SEQUENCE</scope>
    <source>
        <strain evidence="10">VE303-04</strain>
    </source>
</reference>
<dbReference type="NCBIfam" id="TIGR00680">
    <property type="entry name" value="kdpA"/>
    <property type="match status" value="1"/>
</dbReference>
<keyword evidence="8 9" id="KW-0472">Membrane</keyword>
<name>A0AAW5F1I5_CLOSY</name>
<gene>
    <name evidence="9 10" type="primary">kdpA</name>
    <name evidence="10" type="ORF">K5I21_09975</name>
</gene>
<dbReference type="PIRSF" id="PIRSF001294">
    <property type="entry name" value="K_ATPaseA"/>
    <property type="match status" value="1"/>
</dbReference>
<feature type="transmembrane region" description="Helical" evidence="9">
    <location>
        <begin position="6"/>
        <end position="23"/>
    </location>
</feature>
<dbReference type="AlphaFoldDB" id="A0AAW5F1I5"/>
<dbReference type="GO" id="GO:0008556">
    <property type="term" value="F:P-type potassium transmembrane transporter activity"/>
    <property type="evidence" value="ECO:0007669"/>
    <property type="project" value="InterPro"/>
</dbReference>
<organism evidence="10 11">
    <name type="scientific">Clostridium symbiosum</name>
    <name type="common">Bacteroides symbiosus</name>
    <dbReference type="NCBI Taxonomy" id="1512"/>
    <lineage>
        <taxon>Bacteria</taxon>
        <taxon>Bacillati</taxon>
        <taxon>Bacillota</taxon>
        <taxon>Clostridia</taxon>
        <taxon>Lachnospirales</taxon>
        <taxon>Lachnospiraceae</taxon>
        <taxon>Otoolea</taxon>
    </lineage>
</organism>
<feature type="transmembrane region" description="Helical" evidence="9">
    <location>
        <begin position="129"/>
        <end position="150"/>
    </location>
</feature>
<comment type="subunit">
    <text evidence="9">The system is composed of three essential subunits: KdpA, KdpB and KdpC.</text>
</comment>
<comment type="subcellular location">
    <subcellularLocation>
        <location evidence="9">Cell membrane</location>
        <topology evidence="9">Multi-pass membrane protein</topology>
    </subcellularLocation>
</comment>
<evidence type="ECO:0000256" key="7">
    <source>
        <dbReference type="ARBA" id="ARBA00023065"/>
    </source>
</evidence>
<accession>A0AAW5F1I5</accession>
<evidence type="ECO:0000256" key="5">
    <source>
        <dbReference type="ARBA" id="ARBA00022958"/>
    </source>
</evidence>
<evidence type="ECO:0000313" key="11">
    <source>
        <dbReference type="Proteomes" id="UP001203136"/>
    </source>
</evidence>
<dbReference type="PANTHER" id="PTHR30607">
    <property type="entry name" value="POTASSIUM-TRANSPORTING ATPASE A CHAIN"/>
    <property type="match status" value="1"/>
</dbReference>
<comment type="function">
    <text evidence="9">Part of the high-affinity ATP-driven potassium transport (or Kdp) system, which catalyzes the hydrolysis of ATP coupled with the electrogenic transport of potassium into the cytoplasm. This subunit binds the extracellular potassium ions and delivers the ions to the membrane domain of KdpB through an intramembrane tunnel.</text>
</comment>
<dbReference type="GO" id="GO:0005886">
    <property type="term" value="C:plasma membrane"/>
    <property type="evidence" value="ECO:0007669"/>
    <property type="project" value="UniProtKB-SubCell"/>
</dbReference>
<proteinExistence type="inferred from homology"/>